<evidence type="ECO:0000313" key="2">
    <source>
        <dbReference type="EMBL" id="SHK13987.1"/>
    </source>
</evidence>
<gene>
    <name evidence="2" type="ORF">SAMN02745248_01860</name>
</gene>
<protein>
    <submittedName>
        <fullName evidence="2">Uncharacterized protein family (UPF0236)</fullName>
    </submittedName>
</protein>
<organism evidence="2 3">
    <name type="scientific">Hathewaya proteolytica DSM 3090</name>
    <dbReference type="NCBI Taxonomy" id="1121331"/>
    <lineage>
        <taxon>Bacteria</taxon>
        <taxon>Bacillati</taxon>
        <taxon>Bacillota</taxon>
        <taxon>Clostridia</taxon>
        <taxon>Eubacteriales</taxon>
        <taxon>Clostridiaceae</taxon>
        <taxon>Hathewaya</taxon>
    </lineage>
</organism>
<evidence type="ECO:0000256" key="1">
    <source>
        <dbReference type="ARBA" id="ARBA00006539"/>
    </source>
</evidence>
<proteinExistence type="inferred from homology"/>
<evidence type="ECO:0000313" key="3">
    <source>
        <dbReference type="Proteomes" id="UP000183952"/>
    </source>
</evidence>
<sequence length="71" mass="8502">MYNTSLNDKEVTFNDLEKKIYKYVCEEACELMKGVLTRLDRRLMDERDTKTYRSKGLRHTCIKTIMGDIEF</sequence>
<feature type="non-terminal residue" evidence="2">
    <location>
        <position position="71"/>
    </location>
</feature>
<dbReference type="InterPro" id="IPR009620">
    <property type="entry name" value="UPF0236"/>
</dbReference>
<dbReference type="RefSeq" id="WP_178139246.1">
    <property type="nucleotide sequence ID" value="NZ_FRAD01000015.1"/>
</dbReference>
<reference evidence="2 3" key="1">
    <citation type="submission" date="2016-11" db="EMBL/GenBank/DDBJ databases">
        <authorList>
            <person name="Jaros S."/>
            <person name="Januszkiewicz K."/>
            <person name="Wedrychowicz H."/>
        </authorList>
    </citation>
    <scope>NUCLEOTIDE SEQUENCE [LARGE SCALE GENOMIC DNA]</scope>
    <source>
        <strain evidence="2 3">DSM 3090</strain>
    </source>
</reference>
<accession>A0A1M6Q1I2</accession>
<dbReference type="EMBL" id="FRAD01000015">
    <property type="protein sequence ID" value="SHK13987.1"/>
    <property type="molecule type" value="Genomic_DNA"/>
</dbReference>
<dbReference type="Pfam" id="PF06782">
    <property type="entry name" value="UPF0236"/>
    <property type="match status" value="1"/>
</dbReference>
<comment type="similarity">
    <text evidence="1">Belongs to the UPF0236 family.</text>
</comment>
<name>A0A1M6Q1I2_9CLOT</name>
<keyword evidence="3" id="KW-1185">Reference proteome</keyword>
<dbReference type="AlphaFoldDB" id="A0A1M6Q1I2"/>
<dbReference type="Proteomes" id="UP000183952">
    <property type="component" value="Unassembled WGS sequence"/>
</dbReference>